<protein>
    <submittedName>
        <fullName evidence="3">PH domain-containing protein</fullName>
    </submittedName>
</protein>
<sequence>MTRDAAGDDGLAEWQRLSPWAIGLTLATTGVSLVREHLPLLLAAGAGLAVSDRVGLREALLGGGLLLVVALLLSLLYYRRFRFRFDADVLVIQKGLFVHREFKVAARHVQQTSVQQPAWMRPLGVVQWEVETLAGEAASIALPGIRRELAEALEARLVGAASRSGPTTAADEMPAPVERFAITPGALVLHGLTSRSLVVIAALLSPLVRPLERWLHDRLPQLDPWAWLPASPPLAVGLGLVAALAALMLLAVLAAWWRFHGYVLRDDGERQVQVSGLLHRRSQTLTLRRLQVVEWVQTGPGRALGRGYLVCHQFGAMAGGEVAEGRRFLVPGLTAARADTLVPSLWPGRGAAPSLTAPLQRVAGLYRRVLFLRLLLAMVAGVGLLAGVAGVGLLAGVAGDGLVGLPAWSPGPVLVGLVALAAGLAHLRWRSLGWSCRGGWLRVRRGLWGQRTSLFPAAHLVSLQVQQSWLQRRRGVVTLRLYLASGRLSLPFVEERVALALANRLLASVEGLPDEGAVTA</sequence>
<dbReference type="RefSeq" id="WP_282723953.1">
    <property type="nucleotide sequence ID" value="NZ_JASCQO010000056.1"/>
</dbReference>
<evidence type="ECO:0000313" key="4">
    <source>
        <dbReference type="Proteomes" id="UP001244242"/>
    </source>
</evidence>
<name>A0ABT6VRA9_9GAMM</name>
<evidence type="ECO:0000313" key="3">
    <source>
        <dbReference type="EMBL" id="MDI5936525.1"/>
    </source>
</evidence>
<dbReference type="Pfam" id="PF03703">
    <property type="entry name" value="bPH_2"/>
    <property type="match status" value="2"/>
</dbReference>
<dbReference type="Proteomes" id="UP001244242">
    <property type="component" value="Unassembled WGS sequence"/>
</dbReference>
<dbReference type="PANTHER" id="PTHR34473">
    <property type="entry name" value="UPF0699 TRANSMEMBRANE PROTEIN YDBS"/>
    <property type="match status" value="1"/>
</dbReference>
<evidence type="ECO:0000256" key="1">
    <source>
        <dbReference type="SAM" id="Phobius"/>
    </source>
</evidence>
<reference evidence="3 4" key="1">
    <citation type="submission" date="2023-04" db="EMBL/GenBank/DDBJ databases">
        <title>Halomonas strains isolated from rhizosphere soil.</title>
        <authorList>
            <person name="Xu L."/>
            <person name="Sun J.-Q."/>
        </authorList>
    </citation>
    <scope>NUCLEOTIDE SEQUENCE [LARGE SCALE GENOMIC DNA]</scope>
    <source>
        <strain evidence="3 4">LN1S58</strain>
    </source>
</reference>
<feature type="transmembrane region" description="Helical" evidence="1">
    <location>
        <begin position="234"/>
        <end position="257"/>
    </location>
</feature>
<feature type="transmembrane region" description="Helical" evidence="1">
    <location>
        <begin position="407"/>
        <end position="427"/>
    </location>
</feature>
<proteinExistence type="predicted"/>
<evidence type="ECO:0000259" key="2">
    <source>
        <dbReference type="Pfam" id="PF03703"/>
    </source>
</evidence>
<feature type="transmembrane region" description="Helical" evidence="1">
    <location>
        <begin position="59"/>
        <end position="78"/>
    </location>
</feature>
<accession>A0ABT6VRA9</accession>
<feature type="domain" description="YdbS-like PH" evidence="2">
    <location>
        <begin position="429"/>
        <end position="504"/>
    </location>
</feature>
<dbReference type="InterPro" id="IPR005182">
    <property type="entry name" value="YdbS-like_PH"/>
</dbReference>
<dbReference type="EMBL" id="JASCQO010000056">
    <property type="protein sequence ID" value="MDI5936525.1"/>
    <property type="molecule type" value="Genomic_DNA"/>
</dbReference>
<keyword evidence="1" id="KW-0472">Membrane</keyword>
<comment type="caution">
    <text evidence="3">The sequence shown here is derived from an EMBL/GenBank/DDBJ whole genome shotgun (WGS) entry which is preliminary data.</text>
</comment>
<feature type="transmembrane region" description="Helical" evidence="1">
    <location>
        <begin position="187"/>
        <end position="208"/>
    </location>
</feature>
<feature type="transmembrane region" description="Helical" evidence="1">
    <location>
        <begin position="370"/>
        <end position="395"/>
    </location>
</feature>
<keyword evidence="1" id="KW-0812">Transmembrane</keyword>
<gene>
    <name evidence="3" type="ORF">QLQ84_22285</name>
</gene>
<keyword evidence="1" id="KW-1133">Transmembrane helix</keyword>
<keyword evidence="4" id="KW-1185">Reference proteome</keyword>
<dbReference type="PANTHER" id="PTHR34473:SF2">
    <property type="entry name" value="UPF0699 TRANSMEMBRANE PROTEIN YDBT"/>
    <property type="match status" value="1"/>
</dbReference>
<organism evidence="3 4">
    <name type="scientific">Halomonas kalidii</name>
    <dbReference type="NCBI Taxonomy" id="3043293"/>
    <lineage>
        <taxon>Bacteria</taxon>
        <taxon>Pseudomonadati</taxon>
        <taxon>Pseudomonadota</taxon>
        <taxon>Gammaproteobacteria</taxon>
        <taxon>Oceanospirillales</taxon>
        <taxon>Halomonadaceae</taxon>
        <taxon>Halomonas</taxon>
    </lineage>
</organism>
<feature type="domain" description="YdbS-like PH" evidence="2">
    <location>
        <begin position="78"/>
        <end position="156"/>
    </location>
</feature>